<proteinExistence type="predicted"/>
<feature type="transmembrane region" description="Helical" evidence="1">
    <location>
        <begin position="528"/>
        <end position="548"/>
    </location>
</feature>
<feature type="transmembrane region" description="Helical" evidence="1">
    <location>
        <begin position="363"/>
        <end position="380"/>
    </location>
</feature>
<keyword evidence="1" id="KW-1133">Transmembrane helix</keyword>
<name>A0A7X1KL97_9SPHN</name>
<dbReference type="GO" id="GO:0005886">
    <property type="term" value="C:plasma membrane"/>
    <property type="evidence" value="ECO:0007669"/>
    <property type="project" value="TreeGrafter"/>
</dbReference>
<dbReference type="SUPFAM" id="SSF82693">
    <property type="entry name" value="Multidrug efflux transporter AcrB pore domain, PN1, PN2, PC1 and PC2 subdomains"/>
    <property type="match status" value="2"/>
</dbReference>
<feature type="transmembrane region" description="Helical" evidence="1">
    <location>
        <begin position="471"/>
        <end position="496"/>
    </location>
</feature>
<dbReference type="Gene3D" id="3.30.70.1320">
    <property type="entry name" value="Multidrug efflux transporter AcrB pore domain like"/>
    <property type="match status" value="1"/>
</dbReference>
<keyword evidence="3" id="KW-1185">Reference proteome</keyword>
<dbReference type="Proteomes" id="UP000566813">
    <property type="component" value="Unassembled WGS sequence"/>
</dbReference>
<feature type="transmembrane region" description="Helical" evidence="1">
    <location>
        <begin position="860"/>
        <end position="882"/>
    </location>
</feature>
<dbReference type="SUPFAM" id="SSF82714">
    <property type="entry name" value="Multidrug efflux transporter AcrB TolC docking domain, DN and DC subdomains"/>
    <property type="match status" value="2"/>
</dbReference>
<accession>A0A7X1KL97</accession>
<comment type="caution">
    <text evidence="2">The sequence shown here is derived from an EMBL/GenBank/DDBJ whole genome shotgun (WGS) entry which is preliminary data.</text>
</comment>
<dbReference type="PRINTS" id="PR00702">
    <property type="entry name" value="ACRIFLAVINRP"/>
</dbReference>
<dbReference type="SUPFAM" id="SSF82866">
    <property type="entry name" value="Multidrug efflux transporter AcrB transmembrane domain"/>
    <property type="match status" value="2"/>
</dbReference>
<feature type="transmembrane region" description="Helical" evidence="1">
    <location>
        <begin position="991"/>
        <end position="1018"/>
    </location>
</feature>
<feature type="transmembrane region" description="Helical" evidence="1">
    <location>
        <begin position="960"/>
        <end position="979"/>
    </location>
</feature>
<feature type="transmembrane region" description="Helical" evidence="1">
    <location>
        <begin position="333"/>
        <end position="356"/>
    </location>
</feature>
<reference evidence="2 3" key="1">
    <citation type="submission" date="2020-08" db="EMBL/GenBank/DDBJ databases">
        <title>The genome sequence of type strain Novosphingobium flavum NBRC 111647.</title>
        <authorList>
            <person name="Liu Y."/>
        </authorList>
    </citation>
    <scope>NUCLEOTIDE SEQUENCE [LARGE SCALE GENOMIC DNA]</scope>
    <source>
        <strain evidence="2 3">NBRC 111647</strain>
    </source>
</reference>
<dbReference type="Pfam" id="PF00873">
    <property type="entry name" value="ACR_tran"/>
    <property type="match status" value="1"/>
</dbReference>
<dbReference type="GO" id="GO:0042910">
    <property type="term" value="F:xenobiotic transmembrane transporter activity"/>
    <property type="evidence" value="ECO:0007669"/>
    <property type="project" value="TreeGrafter"/>
</dbReference>
<gene>
    <name evidence="2" type="ORF">H7F51_07380</name>
</gene>
<dbReference type="Gene3D" id="3.30.2090.10">
    <property type="entry name" value="Multidrug efflux transporter AcrB TolC docking domain, DN and DC subdomains"/>
    <property type="match status" value="2"/>
</dbReference>
<dbReference type="Gene3D" id="3.30.70.1440">
    <property type="entry name" value="Multidrug efflux transporter AcrB pore domain"/>
    <property type="match status" value="1"/>
</dbReference>
<dbReference type="EMBL" id="JACLAW010000005">
    <property type="protein sequence ID" value="MBC2665337.1"/>
    <property type="molecule type" value="Genomic_DNA"/>
</dbReference>
<keyword evidence="1" id="KW-0812">Transmembrane</keyword>
<dbReference type="Gene3D" id="3.30.70.1430">
    <property type="entry name" value="Multidrug efflux transporter AcrB pore domain"/>
    <property type="match status" value="2"/>
</dbReference>
<evidence type="ECO:0000313" key="2">
    <source>
        <dbReference type="EMBL" id="MBC2665337.1"/>
    </source>
</evidence>
<feature type="transmembrane region" description="Helical" evidence="1">
    <location>
        <begin position="441"/>
        <end position="465"/>
    </location>
</feature>
<dbReference type="InterPro" id="IPR001036">
    <property type="entry name" value="Acrflvin-R"/>
</dbReference>
<dbReference type="InterPro" id="IPR027463">
    <property type="entry name" value="AcrB_DN_DC_subdom"/>
</dbReference>
<sequence length="1032" mass="106987">MLSAVVRQSLRYPWLILLAAAMVLALGLVTLRDAAYDVFPDFVPPQASVQTEAPGLSPQQVELLVTRPLEEVINGANGVESVRSESIQGLSVIDVTFREGSDAYRARQQVSEALADALPRLPAGVDAPRLTPLVSSTMDLLKIGFTSDRLSPMQLRDLVEWTVRPRLLAAQGVARANVFGGERRRIEVRADPASLLARGLTLADLKTAVERAISVNGGGFADTPNQRILVDPGASATTAGEIANSVLASGSGGSARIGDVAQVTDAAAPPFGDALVMGRPGVLMTMSSQYGANTLDATRALEAALAEVTPALRAQGVTVYPALHRPANFVEHALAGITGDLLVGALMIAIVLVVILRDLRVTLIAFVSIPLSLLAALIVLDRLGQGINTMTLGGLAVALGVVIDDAIVDIENIVRRLRGVTDMAARREIIAAASVEVRAPVVYATFVLALTMIPVILLTGLQGAFFAPLGLAFLLATLASLVVAMTVTPALALLLLRGREPAAEPAGLVRLKDRHAQLVARICARPRAAAITVALIGVAVLAAVPLFGSELLPAFRERHYVLQVSGPPGASLDWMKQTGTRLSHQLLAIPQVLSVEEQMGRAEAGEDTWPPNKGELHLRLKDVNGQGEDQALAAIRDVLARTPALQSEVTTFLGDRISESLSGETAAISVSVHGSDLDVLDRVAGQVAAALSATPGAADVQERSAPGTPMLGITLDPARMGLHGVTAADAGDAIRATFAGLDAGQVALADRAIDVAIALPPALHRDPEALGKVLVRGAGGSAVPLGDIAEISLGQSRQSIEHEGGQRRQVVTANVAPGSDVTSVVAAAQTRIAGSVKLPPGVFLSWAGAAEGTAAAQRELAAHVAIAAVAMIALLVLAFGGLRPALLILAGLPLALAGGMMAMALTGGVISLGALVGFITLFGISARNAILLVSHVDHLVLEEGHEWSLATLLHAVRERVTPILLTALVTAFALLPIAIQSGQSGREIEGPMALVILGGLVSSLVLTLLLLPALVWGWRFGRPVDGARTDAG</sequence>
<feature type="transmembrane region" description="Helical" evidence="1">
    <location>
        <begin position="894"/>
        <end position="924"/>
    </location>
</feature>
<dbReference type="RefSeq" id="WP_185663608.1">
    <property type="nucleotide sequence ID" value="NZ_JACLAW010000005.1"/>
</dbReference>
<dbReference type="PANTHER" id="PTHR32063:SF4">
    <property type="entry name" value="SLR6043 PROTEIN"/>
    <property type="match status" value="1"/>
</dbReference>
<organism evidence="2 3">
    <name type="scientific">Novosphingobium flavum</name>
    <dbReference type="NCBI Taxonomy" id="1778672"/>
    <lineage>
        <taxon>Bacteria</taxon>
        <taxon>Pseudomonadati</taxon>
        <taxon>Pseudomonadota</taxon>
        <taxon>Alphaproteobacteria</taxon>
        <taxon>Sphingomonadales</taxon>
        <taxon>Sphingomonadaceae</taxon>
        <taxon>Novosphingobium</taxon>
    </lineage>
</organism>
<protein>
    <submittedName>
        <fullName evidence="2">Efflux RND transporter permease subunit</fullName>
    </submittedName>
</protein>
<keyword evidence="1" id="KW-0472">Membrane</keyword>
<evidence type="ECO:0000313" key="3">
    <source>
        <dbReference type="Proteomes" id="UP000566813"/>
    </source>
</evidence>
<dbReference type="Gene3D" id="1.20.1640.10">
    <property type="entry name" value="Multidrug efflux transporter AcrB transmembrane domain"/>
    <property type="match status" value="2"/>
</dbReference>
<evidence type="ECO:0000256" key="1">
    <source>
        <dbReference type="SAM" id="Phobius"/>
    </source>
</evidence>
<dbReference type="AlphaFoldDB" id="A0A7X1KL97"/>
<dbReference type="PANTHER" id="PTHR32063">
    <property type="match status" value="1"/>
</dbReference>